<dbReference type="KEGG" id="tgr:Tgr7_1039"/>
<dbReference type="HOGENOM" id="CLU_1065339_0_0_6"/>
<name>B8GPF9_THISH</name>
<evidence type="ECO:0000313" key="2">
    <source>
        <dbReference type="Proteomes" id="UP000002383"/>
    </source>
</evidence>
<evidence type="ECO:0000313" key="1">
    <source>
        <dbReference type="EMBL" id="ACL72126.1"/>
    </source>
</evidence>
<accession>B8GPF9</accession>
<gene>
    <name evidence="1" type="ordered locus">Tgr7_1039</name>
</gene>
<dbReference type="eggNOG" id="ENOG5031X7K">
    <property type="taxonomic scope" value="Bacteria"/>
</dbReference>
<dbReference type="OrthoDB" id="8479669at2"/>
<organism evidence="1 2">
    <name type="scientific">Thioalkalivibrio sulfidiphilus (strain HL-EbGR7)</name>
    <dbReference type="NCBI Taxonomy" id="396588"/>
    <lineage>
        <taxon>Bacteria</taxon>
        <taxon>Pseudomonadati</taxon>
        <taxon>Pseudomonadota</taxon>
        <taxon>Gammaproteobacteria</taxon>
        <taxon>Chromatiales</taxon>
        <taxon>Ectothiorhodospiraceae</taxon>
        <taxon>Thioalkalivibrio</taxon>
    </lineage>
</organism>
<dbReference type="AlphaFoldDB" id="B8GPF9"/>
<keyword evidence="2" id="KW-1185">Reference proteome</keyword>
<dbReference type="STRING" id="396588.Tgr7_1039"/>
<dbReference type="RefSeq" id="WP_012637610.1">
    <property type="nucleotide sequence ID" value="NC_011901.1"/>
</dbReference>
<reference evidence="1 2" key="1">
    <citation type="journal article" date="2011" name="Stand. Genomic Sci.">
        <title>Complete genome sequence of 'Thioalkalivibrio sulfidophilus' HL-EbGr7.</title>
        <authorList>
            <person name="Muyzer G."/>
            <person name="Sorokin D.Y."/>
            <person name="Mavromatis K."/>
            <person name="Lapidus A."/>
            <person name="Clum A."/>
            <person name="Ivanova N."/>
            <person name="Pati A."/>
            <person name="d'Haeseleer P."/>
            <person name="Woyke T."/>
            <person name="Kyrpides N.C."/>
        </authorList>
    </citation>
    <scope>NUCLEOTIDE SEQUENCE [LARGE SCALE GENOMIC DNA]</scope>
    <source>
        <strain evidence="1 2">HL-EbGR7</strain>
    </source>
</reference>
<protein>
    <submittedName>
        <fullName evidence="1">Uncharacterized protein</fullName>
    </submittedName>
</protein>
<dbReference type="EMBL" id="CP001339">
    <property type="protein sequence ID" value="ACL72126.1"/>
    <property type="molecule type" value="Genomic_DNA"/>
</dbReference>
<sequence>MRMLLAGECHPENIFQLVDPTTYVEGDFEAEVVKALSCLMPEYRCGVFAGAFVLEGERRVADLALVHKTLSHWFVVEVELAGHSLEHHVLPQVRCFRYGDPEDSCVTSLVRAFGDLTREQAKDLLSYIPRYVAVVGNLPDSTWATKLSAVDTQYLTVSVYQDRNGRTAHEVEGRLFVRAHSIGFARFSAIDNCLRIPRGCGLPVGNIQVEDQFGVAGVWTVRDEAGNLWIQKEHGPALIPHGSLVQIIRNFEGRISILLSS</sequence>
<proteinExistence type="predicted"/>
<dbReference type="Proteomes" id="UP000002383">
    <property type="component" value="Chromosome"/>
</dbReference>